<gene>
    <name evidence="2" type="ORF">JTE90_000030</name>
</gene>
<dbReference type="AlphaFoldDB" id="A0AAV6TCM8"/>
<name>A0AAV6TCM8_9ARAC</name>
<proteinExistence type="predicted"/>
<evidence type="ECO:0000256" key="1">
    <source>
        <dbReference type="SAM" id="MobiDB-lite"/>
    </source>
</evidence>
<feature type="region of interest" description="Disordered" evidence="1">
    <location>
        <begin position="1"/>
        <end position="34"/>
    </location>
</feature>
<accession>A0AAV6TCM8</accession>
<protein>
    <submittedName>
        <fullName evidence="2">Uncharacterized protein</fullName>
    </submittedName>
</protein>
<evidence type="ECO:0000313" key="2">
    <source>
        <dbReference type="EMBL" id="KAG8155644.1"/>
    </source>
</evidence>
<evidence type="ECO:0000313" key="3">
    <source>
        <dbReference type="Proteomes" id="UP000827092"/>
    </source>
</evidence>
<sequence length="76" mass="8441">MKVQAGGGRPHWDPPSPRAGRTGDPPRPLGKWRIFSDTLGPKEVKIARKDEARGNWWRSLAVLTCKSSSDWVSGED</sequence>
<dbReference type="EMBL" id="JAFNEN010007693">
    <property type="protein sequence ID" value="KAG8155644.1"/>
    <property type="molecule type" value="Genomic_DNA"/>
</dbReference>
<organism evidence="2 3">
    <name type="scientific">Oedothorax gibbosus</name>
    <dbReference type="NCBI Taxonomy" id="931172"/>
    <lineage>
        <taxon>Eukaryota</taxon>
        <taxon>Metazoa</taxon>
        <taxon>Ecdysozoa</taxon>
        <taxon>Arthropoda</taxon>
        <taxon>Chelicerata</taxon>
        <taxon>Arachnida</taxon>
        <taxon>Araneae</taxon>
        <taxon>Araneomorphae</taxon>
        <taxon>Entelegynae</taxon>
        <taxon>Araneoidea</taxon>
        <taxon>Linyphiidae</taxon>
        <taxon>Erigoninae</taxon>
        <taxon>Oedothorax</taxon>
    </lineage>
</organism>
<dbReference type="Proteomes" id="UP000827092">
    <property type="component" value="Unassembled WGS sequence"/>
</dbReference>
<reference evidence="2 3" key="1">
    <citation type="journal article" date="2022" name="Nat. Ecol. Evol.">
        <title>A masculinizing supergene underlies an exaggerated male reproductive morph in a spider.</title>
        <authorList>
            <person name="Hendrickx F."/>
            <person name="De Corte Z."/>
            <person name="Sonet G."/>
            <person name="Van Belleghem S.M."/>
            <person name="Kostlbacher S."/>
            <person name="Vangestel C."/>
        </authorList>
    </citation>
    <scope>NUCLEOTIDE SEQUENCE [LARGE SCALE GENOMIC DNA]</scope>
    <source>
        <strain evidence="2">W744_W776</strain>
    </source>
</reference>
<keyword evidence="3" id="KW-1185">Reference proteome</keyword>
<comment type="caution">
    <text evidence="2">The sequence shown here is derived from an EMBL/GenBank/DDBJ whole genome shotgun (WGS) entry which is preliminary data.</text>
</comment>